<gene>
    <name evidence="2" type="ORF">DCW38_06920</name>
</gene>
<protein>
    <submittedName>
        <fullName evidence="2">Uncharacterized protein</fullName>
    </submittedName>
</protein>
<evidence type="ECO:0000256" key="1">
    <source>
        <dbReference type="SAM" id="Phobius"/>
    </source>
</evidence>
<dbReference type="Proteomes" id="UP000264062">
    <property type="component" value="Unassembled WGS sequence"/>
</dbReference>
<dbReference type="AlphaFoldDB" id="A0A350HBH8"/>
<feature type="transmembrane region" description="Helical" evidence="1">
    <location>
        <begin position="55"/>
        <end position="71"/>
    </location>
</feature>
<name>A0A350HBH8_UNCW3</name>
<reference evidence="2 3" key="1">
    <citation type="journal article" date="2018" name="Nat. Biotechnol.">
        <title>A standardized bacterial taxonomy based on genome phylogeny substantially revises the tree of life.</title>
        <authorList>
            <person name="Parks D.H."/>
            <person name="Chuvochina M."/>
            <person name="Waite D.W."/>
            <person name="Rinke C."/>
            <person name="Skarshewski A."/>
            <person name="Chaumeil P.A."/>
            <person name="Hugenholtz P."/>
        </authorList>
    </citation>
    <scope>NUCLEOTIDE SEQUENCE [LARGE SCALE GENOMIC DNA]</scope>
    <source>
        <strain evidence="2">UBA9956</strain>
    </source>
</reference>
<evidence type="ECO:0000313" key="3">
    <source>
        <dbReference type="Proteomes" id="UP000264062"/>
    </source>
</evidence>
<keyword evidence="1" id="KW-0472">Membrane</keyword>
<accession>A0A350HBH8</accession>
<organism evidence="2 3">
    <name type="scientific">candidate division WOR-3 bacterium</name>
    <dbReference type="NCBI Taxonomy" id="2052148"/>
    <lineage>
        <taxon>Bacteria</taxon>
        <taxon>Bacteria division WOR-3</taxon>
    </lineage>
</organism>
<keyword evidence="1" id="KW-1133">Transmembrane helix</keyword>
<sequence>MTREMHRNQCRKRAELDNHVEFHIIVKDAKVIFNKTNSKSKQQELYIIKDNKKNIAILTFFYFYFTIRVSLNGHF</sequence>
<proteinExistence type="predicted"/>
<comment type="caution">
    <text evidence="2">The sequence shown here is derived from an EMBL/GenBank/DDBJ whole genome shotgun (WGS) entry which is preliminary data.</text>
</comment>
<dbReference type="EMBL" id="DMZY01000202">
    <property type="protein sequence ID" value="HAV92894.1"/>
    <property type="molecule type" value="Genomic_DNA"/>
</dbReference>
<keyword evidence="1" id="KW-0812">Transmembrane</keyword>
<evidence type="ECO:0000313" key="2">
    <source>
        <dbReference type="EMBL" id="HAV92894.1"/>
    </source>
</evidence>